<comment type="caution">
    <text evidence="2">The sequence shown here is derived from an EMBL/GenBank/DDBJ whole genome shotgun (WGS) entry which is preliminary data.</text>
</comment>
<dbReference type="RefSeq" id="WP_408082134.1">
    <property type="nucleotide sequence ID" value="NZ_JBELQA010000007.1"/>
</dbReference>
<accession>A0ABW8XWV8</accession>
<sequence length="137" mass="15046">MKFNIKNAIGITAFLISQGIAAQFYVGVQAGIGDIKNDTKVTAPGYKIEHSGALKVGYIYSLTNHFGIGTGVEFSQYKQDVYLKNATQTLTNFEIDPSTSAFVYNVTTSNYSEKQTLQAIQIPLFLQYKTNISKGVD</sequence>
<gene>
    <name evidence="2" type="ORF">ABS764_12460</name>
</gene>
<reference evidence="2 3" key="1">
    <citation type="submission" date="2024-06" db="EMBL/GenBank/DDBJ databases">
        <authorList>
            <person name="Kaempfer P."/>
            <person name="Viver T."/>
        </authorList>
    </citation>
    <scope>NUCLEOTIDE SEQUENCE [LARGE SCALE GENOMIC DNA]</scope>
    <source>
        <strain evidence="2 3">ST-87</strain>
    </source>
</reference>
<organism evidence="2 3">
    <name type="scientific">Flavobacterium plantiphilum</name>
    <dbReference type="NCBI Taxonomy" id="3163297"/>
    <lineage>
        <taxon>Bacteria</taxon>
        <taxon>Pseudomonadati</taxon>
        <taxon>Bacteroidota</taxon>
        <taxon>Flavobacteriia</taxon>
        <taxon>Flavobacteriales</taxon>
        <taxon>Flavobacteriaceae</taxon>
        <taxon>Flavobacterium</taxon>
    </lineage>
</organism>
<feature type="domain" description="Outer membrane protein beta-barrel" evidence="1">
    <location>
        <begin position="20"/>
        <end position="134"/>
    </location>
</feature>
<feature type="non-terminal residue" evidence="2">
    <location>
        <position position="137"/>
    </location>
</feature>
<evidence type="ECO:0000313" key="3">
    <source>
        <dbReference type="Proteomes" id="UP001629260"/>
    </source>
</evidence>
<dbReference type="InterPro" id="IPR025665">
    <property type="entry name" value="Beta-barrel_OMP_2"/>
</dbReference>
<proteinExistence type="predicted"/>
<keyword evidence="3" id="KW-1185">Reference proteome</keyword>
<dbReference type="Gene3D" id="2.40.160.20">
    <property type="match status" value="1"/>
</dbReference>
<evidence type="ECO:0000313" key="2">
    <source>
        <dbReference type="EMBL" id="MFL9831661.1"/>
    </source>
</evidence>
<protein>
    <submittedName>
        <fullName evidence="2">Outer membrane beta-barrel protein</fullName>
    </submittedName>
</protein>
<dbReference type="EMBL" id="JBELQA010000007">
    <property type="protein sequence ID" value="MFL9831661.1"/>
    <property type="molecule type" value="Genomic_DNA"/>
</dbReference>
<evidence type="ECO:0000259" key="1">
    <source>
        <dbReference type="Pfam" id="PF13568"/>
    </source>
</evidence>
<dbReference type="Pfam" id="PF13568">
    <property type="entry name" value="OMP_b-brl_2"/>
    <property type="match status" value="1"/>
</dbReference>
<name>A0ABW8XWV8_9FLAO</name>
<dbReference type="Proteomes" id="UP001629260">
    <property type="component" value="Unassembled WGS sequence"/>
</dbReference>